<keyword evidence="2" id="KW-0687">Ribonucleoprotein</keyword>
<reference evidence="3" key="1">
    <citation type="journal article" date="2020" name="bioRxiv">
        <title>A rank-normalized archaeal taxonomy based on genome phylogeny resolves widespread incomplete and uneven classifications.</title>
        <authorList>
            <person name="Rinke C."/>
            <person name="Chuvochina M."/>
            <person name="Mussig A.J."/>
            <person name="Chaumeil P.-A."/>
            <person name="Waite D.W."/>
            <person name="Whitman W.B."/>
            <person name="Parks D.H."/>
            <person name="Hugenholtz P."/>
        </authorList>
    </citation>
    <scope>NUCLEOTIDE SEQUENCE [LARGE SCALE GENOMIC DNA]</scope>
</reference>
<evidence type="ECO:0000256" key="1">
    <source>
        <dbReference type="SAM" id="MobiDB-lite"/>
    </source>
</evidence>
<name>A0A7J4J505_9ARCH</name>
<gene>
    <name evidence="2" type="ORF">HA254_06555</name>
</gene>
<dbReference type="CDD" id="cd23702">
    <property type="entry name" value="eL14"/>
    <property type="match status" value="1"/>
</dbReference>
<sequence length="79" mass="8667">MRALDVGTVCVKTTGREAGKKAVVAQVVDDNFVIIDGADNSGVRRRKCNIAHLIPIGESAQVPPQRERKVKEKRKGKKE</sequence>
<comment type="caution">
    <text evidence="2">The sequence shown here is derived from an EMBL/GenBank/DDBJ whole genome shotgun (WGS) entry which is preliminary data.</text>
</comment>
<dbReference type="EMBL" id="DUGC01000104">
    <property type="protein sequence ID" value="HIH10296.1"/>
    <property type="molecule type" value="Genomic_DNA"/>
</dbReference>
<evidence type="ECO:0000313" key="2">
    <source>
        <dbReference type="EMBL" id="HIH10296.1"/>
    </source>
</evidence>
<dbReference type="InterPro" id="IPR014722">
    <property type="entry name" value="Rib_uL2_dom2"/>
</dbReference>
<organism evidence="2 3">
    <name type="scientific">Candidatus Iainarchaeum sp</name>
    <dbReference type="NCBI Taxonomy" id="3101447"/>
    <lineage>
        <taxon>Archaea</taxon>
        <taxon>Candidatus Iainarchaeota</taxon>
        <taxon>Candidatus Iainarchaeia</taxon>
        <taxon>Candidatus Iainarchaeales</taxon>
        <taxon>Candidatus Iainarchaeaceae</taxon>
        <taxon>Candidatus Iainarchaeum</taxon>
    </lineage>
</organism>
<accession>A0A7J4J505</accession>
<dbReference type="AlphaFoldDB" id="A0A7J4J505"/>
<dbReference type="Gene3D" id="2.30.30.30">
    <property type="match status" value="1"/>
</dbReference>
<proteinExistence type="predicted"/>
<protein>
    <submittedName>
        <fullName evidence="2">50S ribosomal protein L14e</fullName>
    </submittedName>
</protein>
<dbReference type="GO" id="GO:0005840">
    <property type="term" value="C:ribosome"/>
    <property type="evidence" value="ECO:0007669"/>
    <property type="project" value="UniProtKB-KW"/>
</dbReference>
<keyword evidence="2" id="KW-0689">Ribosomal protein</keyword>
<dbReference type="InterPro" id="IPR008991">
    <property type="entry name" value="Translation_prot_SH3-like_sf"/>
</dbReference>
<dbReference type="Proteomes" id="UP000565078">
    <property type="component" value="Unassembled WGS sequence"/>
</dbReference>
<feature type="region of interest" description="Disordered" evidence="1">
    <location>
        <begin position="59"/>
        <end position="79"/>
    </location>
</feature>
<dbReference type="SUPFAM" id="SSF50104">
    <property type="entry name" value="Translation proteins SH3-like domain"/>
    <property type="match status" value="1"/>
</dbReference>
<evidence type="ECO:0000313" key="3">
    <source>
        <dbReference type="Proteomes" id="UP000565078"/>
    </source>
</evidence>